<dbReference type="InterPro" id="IPR029058">
    <property type="entry name" value="AB_hydrolase_fold"/>
</dbReference>
<evidence type="ECO:0000256" key="1">
    <source>
        <dbReference type="SAM" id="SignalP"/>
    </source>
</evidence>
<dbReference type="Pfam" id="PF00561">
    <property type="entry name" value="Abhydrolase_1"/>
    <property type="match status" value="1"/>
</dbReference>
<dbReference type="Gramene" id="TVU36424">
    <property type="protein sequence ID" value="TVU36424"/>
    <property type="gene ID" value="EJB05_18357"/>
</dbReference>
<evidence type="ECO:0000313" key="4">
    <source>
        <dbReference type="Proteomes" id="UP000324897"/>
    </source>
</evidence>
<dbReference type="EMBL" id="RWGY01000009">
    <property type="protein sequence ID" value="TVU36424.1"/>
    <property type="molecule type" value="Genomic_DNA"/>
</dbReference>
<feature type="chain" id="PRO_5023850914" description="AB hydrolase-1 domain-containing protein" evidence="1">
    <location>
        <begin position="22"/>
        <end position="398"/>
    </location>
</feature>
<accession>A0A5J9VLT6</accession>
<evidence type="ECO:0000313" key="3">
    <source>
        <dbReference type="EMBL" id="TVU36424.1"/>
    </source>
</evidence>
<organism evidence="3 4">
    <name type="scientific">Eragrostis curvula</name>
    <name type="common">weeping love grass</name>
    <dbReference type="NCBI Taxonomy" id="38414"/>
    <lineage>
        <taxon>Eukaryota</taxon>
        <taxon>Viridiplantae</taxon>
        <taxon>Streptophyta</taxon>
        <taxon>Embryophyta</taxon>
        <taxon>Tracheophyta</taxon>
        <taxon>Spermatophyta</taxon>
        <taxon>Magnoliopsida</taxon>
        <taxon>Liliopsida</taxon>
        <taxon>Poales</taxon>
        <taxon>Poaceae</taxon>
        <taxon>PACMAD clade</taxon>
        <taxon>Chloridoideae</taxon>
        <taxon>Eragrostideae</taxon>
        <taxon>Eragrostidinae</taxon>
        <taxon>Eragrostis</taxon>
    </lineage>
</organism>
<protein>
    <recommendedName>
        <fullName evidence="2">AB hydrolase-1 domain-containing protein</fullName>
    </recommendedName>
</protein>
<gene>
    <name evidence="3" type="ORF">EJB05_18357</name>
</gene>
<proteinExistence type="predicted"/>
<name>A0A5J9VLT6_9POAL</name>
<feature type="domain" description="AB hydrolase-1" evidence="2">
    <location>
        <begin position="136"/>
        <end position="366"/>
    </location>
</feature>
<dbReference type="InterPro" id="IPR000073">
    <property type="entry name" value="AB_hydrolase_1"/>
</dbReference>
<keyword evidence="1" id="KW-0732">Signal</keyword>
<dbReference type="AlphaFoldDB" id="A0A5J9VLT6"/>
<sequence length="398" mass="44997">MANLRTKVAVASAATLLLGWAFQATRPPPPVILGAPGGPPVTSPRVRLKDGRHLAYSEAGVDKETAKYKVIFFHGFASTKENTFPVSQVLLQQSCKHSRSHAGIARRVIDLEVNTEIEPRRLRVQELVEELGIYLLYFDRAGYGDSDANPKRGMKSDATDVEELADALQLGDKFYVVGCSMGGYTAWSCLHYIPHRLAGAALVVPAVNYWWPLPADVLRSAFEKLDSRDRRTFRIARHMPSLFYAWITQKWFRMSPIIRGERDAFTDKDWEILMELRRKEWGSGQVDPAKATQQGTYESLCRDATIVFSNWEFDPTKIKNPFPNGEGVVSIWQGYEDKIVRVEIQRYVAQKLPWVRYHEHPEAGHALPNMDSVGDDIIRELLLGEAPRGWQTEVGKDG</sequence>
<feature type="non-terminal residue" evidence="3">
    <location>
        <position position="1"/>
    </location>
</feature>
<dbReference type="PANTHER" id="PTHR45763:SF49">
    <property type="entry name" value="OS01G0859200 PROTEIN"/>
    <property type="match status" value="1"/>
</dbReference>
<dbReference type="OrthoDB" id="294702at2759"/>
<comment type="caution">
    <text evidence="3">The sequence shown here is derived from an EMBL/GenBank/DDBJ whole genome shotgun (WGS) entry which is preliminary data.</text>
</comment>
<evidence type="ECO:0000259" key="2">
    <source>
        <dbReference type="Pfam" id="PF00561"/>
    </source>
</evidence>
<dbReference type="Proteomes" id="UP000324897">
    <property type="component" value="Unassembled WGS sequence"/>
</dbReference>
<feature type="signal peptide" evidence="1">
    <location>
        <begin position="1"/>
        <end position="21"/>
    </location>
</feature>
<dbReference type="Gene3D" id="3.40.50.1820">
    <property type="entry name" value="alpha/beta hydrolase"/>
    <property type="match status" value="1"/>
</dbReference>
<dbReference type="PANTHER" id="PTHR45763">
    <property type="entry name" value="HYDROLASE, ALPHA/BETA FOLD FAMILY PROTEIN, EXPRESSED-RELATED"/>
    <property type="match status" value="1"/>
</dbReference>
<dbReference type="SUPFAM" id="SSF53474">
    <property type="entry name" value="alpha/beta-Hydrolases"/>
    <property type="match status" value="1"/>
</dbReference>
<reference evidence="3 4" key="1">
    <citation type="journal article" date="2019" name="Sci. Rep.">
        <title>A high-quality genome of Eragrostis curvula grass provides insights into Poaceae evolution and supports new strategies to enhance forage quality.</title>
        <authorList>
            <person name="Carballo J."/>
            <person name="Santos B.A.C.M."/>
            <person name="Zappacosta D."/>
            <person name="Garbus I."/>
            <person name="Selva J.P."/>
            <person name="Gallo C.A."/>
            <person name="Diaz A."/>
            <person name="Albertini E."/>
            <person name="Caccamo M."/>
            <person name="Echenique V."/>
        </authorList>
    </citation>
    <scope>NUCLEOTIDE SEQUENCE [LARGE SCALE GENOMIC DNA]</scope>
    <source>
        <strain evidence="4">cv. Victoria</strain>
        <tissue evidence="3">Leaf</tissue>
    </source>
</reference>
<keyword evidence="4" id="KW-1185">Reference proteome</keyword>